<gene>
    <name evidence="1" type="ORF">ERL59_17685</name>
</gene>
<proteinExistence type="predicted"/>
<dbReference type="EMBL" id="SIJB01000042">
    <property type="protein sequence ID" value="NBI30785.1"/>
    <property type="molecule type" value="Genomic_DNA"/>
</dbReference>
<name>A0A6N9Q7A6_9BACL</name>
<keyword evidence="2" id="KW-1185">Reference proteome</keyword>
<dbReference type="AlphaFoldDB" id="A0A6N9Q7A6"/>
<evidence type="ECO:0000313" key="2">
    <source>
        <dbReference type="Proteomes" id="UP000448943"/>
    </source>
</evidence>
<dbReference type="InterPro" id="IPR019700">
    <property type="entry name" value="Sigma-G_inhibitor_Gin"/>
</dbReference>
<dbReference type="Pfam" id="PF10764">
    <property type="entry name" value="Gin"/>
    <property type="match status" value="1"/>
</dbReference>
<accession>A0A6N9Q7A6</accession>
<dbReference type="Proteomes" id="UP000448943">
    <property type="component" value="Unassembled WGS sequence"/>
</dbReference>
<organism evidence="1 2">
    <name type="scientific">Chengkuizengella marina</name>
    <dbReference type="NCBI Taxonomy" id="2507566"/>
    <lineage>
        <taxon>Bacteria</taxon>
        <taxon>Bacillati</taxon>
        <taxon>Bacillota</taxon>
        <taxon>Bacilli</taxon>
        <taxon>Bacillales</taxon>
        <taxon>Paenibacillaceae</taxon>
        <taxon>Chengkuizengella</taxon>
    </lineage>
</organism>
<dbReference type="OrthoDB" id="2886653at2"/>
<evidence type="ECO:0000313" key="1">
    <source>
        <dbReference type="EMBL" id="NBI30785.1"/>
    </source>
</evidence>
<reference evidence="1 2" key="1">
    <citation type="submission" date="2019-01" db="EMBL/GenBank/DDBJ databases">
        <title>Chengkuizengella sp. nov., isolated from deep-sea sediment of East Pacific Ocean.</title>
        <authorList>
            <person name="Yang J."/>
            <person name="Lai Q."/>
            <person name="Shao Z."/>
        </authorList>
    </citation>
    <scope>NUCLEOTIDE SEQUENCE [LARGE SCALE GENOMIC DNA]</scope>
    <source>
        <strain evidence="1 2">YPA3-1-1</strain>
    </source>
</reference>
<comment type="caution">
    <text evidence="1">The sequence shown here is derived from an EMBL/GenBank/DDBJ whole genome shotgun (WGS) entry which is preliminary data.</text>
</comment>
<sequence>MESKLDYTCIVCEKQNKNGIMICTEFICNRCESEIIRTDVTDAKYSFYIKKLKRIWYKNII</sequence>
<protein>
    <submittedName>
        <fullName evidence="1">Inhibitor of sigma-G Gin</fullName>
    </submittedName>
</protein>